<protein>
    <recommendedName>
        <fullName evidence="3">histidine kinase</fullName>
        <ecNumber evidence="3">2.7.13.3</ecNumber>
    </recommendedName>
</protein>
<dbReference type="InterPro" id="IPR004358">
    <property type="entry name" value="Sig_transdc_His_kin-like_C"/>
</dbReference>
<dbReference type="InterPro" id="IPR008207">
    <property type="entry name" value="Sig_transdc_His_kin_Hpt_dom"/>
</dbReference>
<dbReference type="PROSITE" id="PS50112">
    <property type="entry name" value="PAS"/>
    <property type="match status" value="2"/>
</dbReference>
<dbReference type="CDD" id="cd00088">
    <property type="entry name" value="HPT"/>
    <property type="match status" value="1"/>
</dbReference>
<dbReference type="RefSeq" id="WP_313832742.1">
    <property type="nucleotide sequence ID" value="NZ_JAQOUE010000001.1"/>
</dbReference>
<evidence type="ECO:0000256" key="1">
    <source>
        <dbReference type="ARBA" id="ARBA00000085"/>
    </source>
</evidence>
<dbReference type="EC" id="2.7.13.3" evidence="3"/>
<gene>
    <name evidence="20" type="ORF">PPG34_08320</name>
</gene>
<dbReference type="InterPro" id="IPR001610">
    <property type="entry name" value="PAC"/>
</dbReference>
<dbReference type="Pfam" id="PF01627">
    <property type="entry name" value="Hpt"/>
    <property type="match status" value="1"/>
</dbReference>
<dbReference type="CDD" id="cd16922">
    <property type="entry name" value="HATPase_EvgS-ArcB-TorS-like"/>
    <property type="match status" value="1"/>
</dbReference>
<dbReference type="InterPro" id="IPR003594">
    <property type="entry name" value="HATPase_dom"/>
</dbReference>
<feature type="domain" description="Response regulatory" evidence="16">
    <location>
        <begin position="1290"/>
        <end position="1432"/>
    </location>
</feature>
<dbReference type="InterPro" id="IPR036641">
    <property type="entry name" value="HPT_dom_sf"/>
</dbReference>
<keyword evidence="10" id="KW-0902">Two-component regulatory system</keyword>
<dbReference type="InterPro" id="IPR001789">
    <property type="entry name" value="Sig_transdc_resp-reg_receiver"/>
</dbReference>
<feature type="transmembrane region" description="Helical" evidence="14">
    <location>
        <begin position="573"/>
        <end position="592"/>
    </location>
</feature>
<evidence type="ECO:0000259" key="16">
    <source>
        <dbReference type="PROSITE" id="PS50110"/>
    </source>
</evidence>
<dbReference type="Proteomes" id="UP001250932">
    <property type="component" value="Unassembled WGS sequence"/>
</dbReference>
<dbReference type="SMART" id="SM00073">
    <property type="entry name" value="HPT"/>
    <property type="match status" value="1"/>
</dbReference>
<keyword evidence="21" id="KW-1185">Reference proteome</keyword>
<dbReference type="Gene3D" id="1.20.120.160">
    <property type="entry name" value="HPT domain"/>
    <property type="match status" value="1"/>
</dbReference>
<feature type="transmembrane region" description="Helical" evidence="14">
    <location>
        <begin position="142"/>
        <end position="164"/>
    </location>
</feature>
<comment type="caution">
    <text evidence="13">Lacks conserved residue(s) required for the propagation of feature annotation.</text>
</comment>
<feature type="transmembrane region" description="Helical" evidence="14">
    <location>
        <begin position="176"/>
        <end position="196"/>
    </location>
</feature>
<dbReference type="InterPro" id="IPR011006">
    <property type="entry name" value="CheY-like_superfamily"/>
</dbReference>
<evidence type="ECO:0000256" key="7">
    <source>
        <dbReference type="ARBA" id="ARBA00022741"/>
    </source>
</evidence>
<dbReference type="PROSITE" id="PS50110">
    <property type="entry name" value="RESPONSE_REGULATORY"/>
    <property type="match status" value="2"/>
</dbReference>
<dbReference type="InterPro" id="IPR035965">
    <property type="entry name" value="PAS-like_dom_sf"/>
</dbReference>
<dbReference type="CDD" id="cd00130">
    <property type="entry name" value="PAS"/>
    <property type="match status" value="2"/>
</dbReference>
<keyword evidence="6 14" id="KW-0812">Transmembrane</keyword>
<evidence type="ECO:0000259" key="17">
    <source>
        <dbReference type="PROSITE" id="PS50112"/>
    </source>
</evidence>
<dbReference type="CDD" id="cd17546">
    <property type="entry name" value="REC_hyHK_CKI1_RcsC-like"/>
    <property type="match status" value="1"/>
</dbReference>
<reference evidence="20 21" key="1">
    <citation type="journal article" date="2023" name="ISME J.">
        <title>Cultivation and genomic characterization of novel and ubiquitous marine nitrite-oxidizing bacteria from the Nitrospirales.</title>
        <authorList>
            <person name="Mueller A.J."/>
            <person name="Daebeler A."/>
            <person name="Herbold C.W."/>
            <person name="Kirkegaard R.H."/>
            <person name="Daims H."/>
        </authorList>
    </citation>
    <scope>NUCLEOTIDE SEQUENCE [LARGE SCALE GENOMIC DNA]</scope>
    <source>
        <strain evidence="20 21">EB</strain>
    </source>
</reference>
<dbReference type="PROSITE" id="PS50109">
    <property type="entry name" value="HIS_KIN"/>
    <property type="match status" value="1"/>
</dbReference>
<keyword evidence="4" id="KW-1003">Cell membrane</keyword>
<feature type="transmembrane region" description="Helical" evidence="14">
    <location>
        <begin position="208"/>
        <end position="230"/>
    </location>
</feature>
<feature type="domain" description="Histidine kinase" evidence="15">
    <location>
        <begin position="903"/>
        <end position="1124"/>
    </location>
</feature>
<organism evidence="20 21">
    <name type="scientific">Candidatus Nitronereus thalassa</name>
    <dbReference type="NCBI Taxonomy" id="3020898"/>
    <lineage>
        <taxon>Bacteria</taxon>
        <taxon>Pseudomonadati</taxon>
        <taxon>Nitrospirota</taxon>
        <taxon>Nitrospiria</taxon>
        <taxon>Nitrospirales</taxon>
        <taxon>Nitrospiraceae</taxon>
        <taxon>Candidatus Nitronereus</taxon>
    </lineage>
</organism>
<dbReference type="InterPro" id="IPR036097">
    <property type="entry name" value="HisK_dim/P_sf"/>
</dbReference>
<keyword evidence="9 14" id="KW-1133">Transmembrane helix</keyword>
<evidence type="ECO:0000256" key="10">
    <source>
        <dbReference type="ARBA" id="ARBA00023012"/>
    </source>
</evidence>
<dbReference type="SUPFAM" id="SSF55874">
    <property type="entry name" value="ATPase domain of HSP90 chaperone/DNA topoisomerase II/histidine kinase"/>
    <property type="match status" value="1"/>
</dbReference>
<dbReference type="Gene3D" id="3.30.450.20">
    <property type="entry name" value="PAS domain"/>
    <property type="match status" value="3"/>
</dbReference>
<evidence type="ECO:0000259" key="18">
    <source>
        <dbReference type="PROSITE" id="PS50113"/>
    </source>
</evidence>
<dbReference type="PROSITE" id="PS50113">
    <property type="entry name" value="PAC"/>
    <property type="match status" value="2"/>
</dbReference>
<feature type="transmembrane region" description="Helical" evidence="14">
    <location>
        <begin position="82"/>
        <end position="103"/>
    </location>
</feature>
<evidence type="ECO:0000256" key="12">
    <source>
        <dbReference type="PROSITE-ProRule" id="PRU00110"/>
    </source>
</evidence>
<dbReference type="SMART" id="SM00091">
    <property type="entry name" value="PAS"/>
    <property type="match status" value="2"/>
</dbReference>
<dbReference type="CDD" id="cd00082">
    <property type="entry name" value="HisKA"/>
    <property type="match status" value="1"/>
</dbReference>
<proteinExistence type="predicted"/>
<comment type="subcellular location">
    <subcellularLocation>
        <location evidence="2">Cell membrane</location>
        <topology evidence="2">Multi-pass membrane protein</topology>
    </subcellularLocation>
</comment>
<feature type="domain" description="PAC" evidence="18">
    <location>
        <begin position="704"/>
        <end position="757"/>
    </location>
</feature>
<dbReference type="Gene3D" id="1.10.287.130">
    <property type="match status" value="1"/>
</dbReference>
<evidence type="ECO:0000256" key="9">
    <source>
        <dbReference type="ARBA" id="ARBA00022989"/>
    </source>
</evidence>
<feature type="transmembrane region" description="Helical" evidence="14">
    <location>
        <begin position="109"/>
        <end position="130"/>
    </location>
</feature>
<evidence type="ECO:0000256" key="11">
    <source>
        <dbReference type="ARBA" id="ARBA00023136"/>
    </source>
</evidence>
<dbReference type="InterPro" id="IPR003661">
    <property type="entry name" value="HisK_dim/P_dom"/>
</dbReference>
<keyword evidence="5 13" id="KW-0597">Phosphoprotein</keyword>
<keyword evidence="7" id="KW-0547">Nucleotide-binding</keyword>
<evidence type="ECO:0000259" key="19">
    <source>
        <dbReference type="PROSITE" id="PS50894"/>
    </source>
</evidence>
<evidence type="ECO:0000256" key="13">
    <source>
        <dbReference type="PROSITE-ProRule" id="PRU00169"/>
    </source>
</evidence>
<feature type="transmembrane region" description="Helical" evidence="14">
    <location>
        <begin position="286"/>
        <end position="315"/>
    </location>
</feature>
<evidence type="ECO:0000256" key="4">
    <source>
        <dbReference type="ARBA" id="ARBA00022475"/>
    </source>
</evidence>
<dbReference type="Pfam" id="PF00072">
    <property type="entry name" value="Response_reg"/>
    <property type="match status" value="2"/>
</dbReference>
<feature type="domain" description="PAS" evidence="17">
    <location>
        <begin position="758"/>
        <end position="831"/>
    </location>
</feature>
<accession>A0ABU3K7L5</accession>
<dbReference type="SUPFAM" id="SSF52172">
    <property type="entry name" value="CheY-like"/>
    <property type="match status" value="2"/>
</dbReference>
<dbReference type="PRINTS" id="PR00344">
    <property type="entry name" value="BCTRLSENSOR"/>
</dbReference>
<evidence type="ECO:0000256" key="5">
    <source>
        <dbReference type="ARBA" id="ARBA00022553"/>
    </source>
</evidence>
<dbReference type="SMART" id="SM00388">
    <property type="entry name" value="HisKA"/>
    <property type="match status" value="1"/>
</dbReference>
<feature type="modified residue" description="Phosphohistidine" evidence="12">
    <location>
        <position position="1522"/>
    </location>
</feature>
<feature type="domain" description="HPt" evidence="19">
    <location>
        <begin position="1483"/>
        <end position="1576"/>
    </location>
</feature>
<dbReference type="Pfam" id="PF13426">
    <property type="entry name" value="PAS_9"/>
    <property type="match status" value="2"/>
</dbReference>
<evidence type="ECO:0000256" key="6">
    <source>
        <dbReference type="ARBA" id="ARBA00022692"/>
    </source>
</evidence>
<dbReference type="EMBL" id="JAQOUE010000001">
    <property type="protein sequence ID" value="MDT7042354.1"/>
    <property type="molecule type" value="Genomic_DNA"/>
</dbReference>
<dbReference type="Gene3D" id="3.40.50.2300">
    <property type="match status" value="2"/>
</dbReference>
<dbReference type="Pfam" id="PF02518">
    <property type="entry name" value="HATPase_c"/>
    <property type="match status" value="1"/>
</dbReference>
<dbReference type="InterPro" id="IPR005467">
    <property type="entry name" value="His_kinase_dom"/>
</dbReference>
<feature type="transmembrane region" description="Helical" evidence="14">
    <location>
        <begin position="12"/>
        <end position="32"/>
    </location>
</feature>
<dbReference type="SUPFAM" id="SSF47384">
    <property type="entry name" value="Homodimeric domain of signal transducing histidine kinase"/>
    <property type="match status" value="1"/>
</dbReference>
<sequence length="1585" mass="174243">MTNQSTVSGDMRFLPFSTGLALLVLLGLGLPIMGSLVSDVMYPDWRWKDHAFHTFIECIGALLALCLAIILLGHEQTKTKSLYLWVACGMVGMGVLDAIHAFMNPGNTFVWFHSTAVFFGGTLFMLGSYLRKSVSPCYRFAFPVGIGCGVIVFSLASLAMADFLPIMVEGREFTPLARGLNIIGGLGFLLAAIGFIREFRESGHIDEWLFSIHCLLFGAAGILFELSTLWDAGWWWWHVLRLAAYGTGLQCVMSLSQRGDASRSFASNESISQPPRYSDKQPLTNWLPMVIVAMVLVVVGVGAGTTFQVHAFLVAREGERLAMMSESIADQLHQNLLERRGDMHFIAKSPFLQQRDPTVIGDYLSRVANSSPSFSGLSFINPDGEVVASNLPQMVGQNLGEDLAWYLGEVHPNLDLQDVQPNPWLGNSLVLTLVNAVMDPGGNVIGIVVAYINIDHMRHIFRIAADSMFDRRNTSSQLEWQLLSQTGMVLLENVLSQEGIVNLRDKFVPSAWAVTSNRAGFVEEFHTRRNTPVLTGYAKVRAIPEVPGFHWGVLIRRDKASILAAIQEIEMKLGLAGVAMILPLFGTLLIMVRRLERSKKATIEALEVAQTNATQLGHILEENKELWARNAIILDSAAEGIYGLDLNGVTTFVNPAAARMLGYDPDELIGMPMHATVHHTHADGTPYPREDCPMYAAFNEGSVHYVDDEVLWRKNGTSFPVEYASTPQRNSLGEMVGAVVTFRDVTQRKKVEAELLDAMSLTQGIVDTAGDGIITIDEAGAIESFNKAAQDIFGYEPNEVLGHNVSMLMPSPHHEEHDGYWTRYEEAGEGKIIGKGREVEGRRKDGSVFPLDLSLSVVHMDSRRVFAGIVRDITERKQFEAHLVEARDQAFEAVRLKSAFLAMVSHEIRTPMNGVLGMTGMLLESNLTKDQRECAETVQHSADALLSIINDVLDFSKIESGKLDIETLDFDLRIAIEDVLDLVGAKAQEKGLELVGLVYASVPTAVRGDPGRVRQILLNLVGNAIKFTEQGEIVIQVVPENETPEMVTIRIEVMDTGIGLTAEAQQRLFQPFTQADSSTTRKFGGTGLGLAICKQLTELMHGQIGVESTPGHGSRFWFTIQLEKQVNQKNNKITMSTSLKGRRVCVVDDNDTNRLLMHHYAQAWGMTCLSAESGFEALTFLRDAKAQGQPCDLLVLAYQMPEMSGLELARQVKADPALNDIKIVLVTSLGRRGDAAAAKEAGIAAYLTKPLHHDQLRDCLEQVIKGPVGGGKDLITKYTLREAQRRQEGRLLVADDNIVNQKVAVRMLEKLGYRVDVVANGSEAVEAVSRITYDAVLMDCQMPEMDGFEATQEIRKRESLLVARDSSLGDQEISGASDERRATSDQRRVPIIAMTANAMPGDRENCLKAGMDDFVSKPVKIEALEAVLMEWVKPKELSTQDNAEHNLQHGENRTMTVQPDDQSVSSSLDAETLDGLRELSGDDPTFLAEVIQQFLVDGPEHISAIEQAAEQSNADALMKAAHGFKGSCRNMGALTLGKLCSELEEKGRGGDAVQLEGTFSELSKEYARVKIALEAELAKISISST</sequence>
<evidence type="ECO:0000256" key="2">
    <source>
        <dbReference type="ARBA" id="ARBA00004651"/>
    </source>
</evidence>
<dbReference type="SUPFAM" id="SSF55785">
    <property type="entry name" value="PYP-like sensor domain (PAS domain)"/>
    <property type="match status" value="2"/>
</dbReference>
<feature type="domain" description="Response regulatory" evidence="16">
    <location>
        <begin position="1143"/>
        <end position="1264"/>
    </location>
</feature>
<evidence type="ECO:0000256" key="3">
    <source>
        <dbReference type="ARBA" id="ARBA00012438"/>
    </source>
</evidence>
<dbReference type="PANTHER" id="PTHR45339">
    <property type="entry name" value="HYBRID SIGNAL TRANSDUCTION HISTIDINE KINASE J"/>
    <property type="match status" value="1"/>
</dbReference>
<dbReference type="PANTHER" id="PTHR45339:SF1">
    <property type="entry name" value="HYBRID SIGNAL TRANSDUCTION HISTIDINE KINASE J"/>
    <property type="match status" value="1"/>
</dbReference>
<keyword evidence="8" id="KW-0067">ATP-binding</keyword>
<feature type="domain" description="PAS" evidence="17">
    <location>
        <begin position="633"/>
        <end position="670"/>
    </location>
</feature>
<evidence type="ECO:0000256" key="14">
    <source>
        <dbReference type="SAM" id="Phobius"/>
    </source>
</evidence>
<comment type="catalytic activity">
    <reaction evidence="1">
        <text>ATP + protein L-histidine = ADP + protein N-phospho-L-histidine.</text>
        <dbReference type="EC" id="2.7.13.3"/>
    </reaction>
</comment>
<dbReference type="InterPro" id="IPR000014">
    <property type="entry name" value="PAS"/>
</dbReference>
<evidence type="ECO:0000256" key="8">
    <source>
        <dbReference type="ARBA" id="ARBA00022840"/>
    </source>
</evidence>
<feature type="transmembrane region" description="Helical" evidence="14">
    <location>
        <begin position="52"/>
        <end position="73"/>
    </location>
</feature>
<feature type="modified residue" description="4-aspartylphosphate" evidence="13">
    <location>
        <position position="1339"/>
    </location>
</feature>
<dbReference type="SMART" id="SM00086">
    <property type="entry name" value="PAC"/>
    <property type="match status" value="2"/>
</dbReference>
<keyword evidence="11 14" id="KW-0472">Membrane</keyword>
<evidence type="ECO:0000313" key="20">
    <source>
        <dbReference type="EMBL" id="MDT7042354.1"/>
    </source>
</evidence>
<dbReference type="Gene3D" id="3.30.565.10">
    <property type="entry name" value="Histidine kinase-like ATPase, C-terminal domain"/>
    <property type="match status" value="1"/>
</dbReference>
<evidence type="ECO:0000313" key="21">
    <source>
        <dbReference type="Proteomes" id="UP001250932"/>
    </source>
</evidence>
<feature type="domain" description="PAC" evidence="18">
    <location>
        <begin position="835"/>
        <end position="885"/>
    </location>
</feature>
<evidence type="ECO:0000259" key="15">
    <source>
        <dbReference type="PROSITE" id="PS50109"/>
    </source>
</evidence>
<dbReference type="CDD" id="cd18773">
    <property type="entry name" value="PDC1_HK_sensor"/>
    <property type="match status" value="1"/>
</dbReference>
<dbReference type="InterPro" id="IPR000700">
    <property type="entry name" value="PAS-assoc_C"/>
</dbReference>
<name>A0ABU3K7L5_9BACT</name>
<dbReference type="SUPFAM" id="SSF47226">
    <property type="entry name" value="Histidine-containing phosphotransfer domain, HPT domain"/>
    <property type="match status" value="1"/>
</dbReference>
<comment type="caution">
    <text evidence="20">The sequence shown here is derived from an EMBL/GenBank/DDBJ whole genome shotgun (WGS) entry which is preliminary data.</text>
</comment>
<dbReference type="SMART" id="SM00387">
    <property type="entry name" value="HATPase_c"/>
    <property type="match status" value="1"/>
</dbReference>
<dbReference type="InterPro" id="IPR036890">
    <property type="entry name" value="HATPase_C_sf"/>
</dbReference>
<dbReference type="Pfam" id="PF00512">
    <property type="entry name" value="HisKA"/>
    <property type="match status" value="1"/>
</dbReference>
<dbReference type="NCBIfam" id="TIGR00229">
    <property type="entry name" value="sensory_box"/>
    <property type="match status" value="2"/>
</dbReference>
<dbReference type="PROSITE" id="PS50894">
    <property type="entry name" value="HPT"/>
    <property type="match status" value="1"/>
</dbReference>
<dbReference type="SMART" id="SM00448">
    <property type="entry name" value="REC"/>
    <property type="match status" value="2"/>
</dbReference>